<dbReference type="Gene3D" id="1.10.274.100">
    <property type="entry name" value="RNA polymerase Rpb1, domain 3"/>
    <property type="match status" value="1"/>
</dbReference>
<feature type="domain" description="RNA polymerase Rpb1" evidence="7">
    <location>
        <begin position="1216"/>
        <end position="1259"/>
    </location>
</feature>
<comment type="subunit">
    <text evidence="6">In plastids the minimal PEP RNA polymerase catalytic core is composed of four subunits: alpha, beta, beta', and beta''. When a (nuclear-encoded) sigma factor is associated with the core the holoenzyme is formed, which can initiate transcription.</text>
</comment>
<gene>
    <name evidence="6 9" type="primary">rpoC2</name>
</gene>
<keyword evidence="6" id="KW-0479">Metal-binding</keyword>
<comment type="function">
    <text evidence="6">DNA-dependent RNA polymerase catalyzes the transcription of DNA into RNA using the four ribonucleoside triphosphates as substrates.</text>
</comment>
<keyword evidence="6" id="KW-0862">Zinc</keyword>
<dbReference type="Gene3D" id="1.10.1790.20">
    <property type="match status" value="1"/>
</dbReference>
<dbReference type="PANTHER" id="PTHR34995:SF1">
    <property type="entry name" value="DNA-DIRECTED RNA POLYMERASE SUBUNIT BETA"/>
    <property type="match status" value="1"/>
</dbReference>
<evidence type="ECO:0000259" key="8">
    <source>
        <dbReference type="Pfam" id="PF05000"/>
    </source>
</evidence>
<reference evidence="9" key="1">
    <citation type="submission" date="2020-01" db="EMBL/GenBank/DDBJ databases">
        <title>Investigating the Causes of Heterogeneity of Evolutionary Rates among Hymenophyllaceae.</title>
        <authorList>
            <person name="Ma X."/>
        </authorList>
    </citation>
    <scope>NUCLEOTIDE SEQUENCE</scope>
</reference>
<feature type="domain" description="RNA polymerase Rpb1" evidence="7">
    <location>
        <begin position="172"/>
        <end position="417"/>
    </location>
</feature>
<dbReference type="InterPro" id="IPR050254">
    <property type="entry name" value="RNA_pol_beta''_euk"/>
</dbReference>
<dbReference type="SUPFAM" id="SSF64484">
    <property type="entry name" value="beta and beta-prime subunits of DNA dependent RNA-polymerase"/>
    <property type="match status" value="1"/>
</dbReference>
<feature type="binding site" evidence="6">
    <location>
        <position position="220"/>
    </location>
    <ligand>
        <name>Zn(2+)</name>
        <dbReference type="ChEBI" id="CHEBI:29105"/>
    </ligand>
</feature>
<feature type="binding site" evidence="6">
    <location>
        <position position="299"/>
    </location>
    <ligand>
        <name>Zn(2+)</name>
        <dbReference type="ChEBI" id="CHEBI:29105"/>
    </ligand>
</feature>
<comment type="catalytic activity">
    <reaction evidence="6">
        <text>RNA(n) + a ribonucleoside 5'-triphosphate = RNA(n+1) + diphosphate</text>
        <dbReference type="Rhea" id="RHEA:21248"/>
        <dbReference type="Rhea" id="RHEA-COMP:14527"/>
        <dbReference type="Rhea" id="RHEA-COMP:17342"/>
        <dbReference type="ChEBI" id="CHEBI:33019"/>
        <dbReference type="ChEBI" id="CHEBI:61557"/>
        <dbReference type="ChEBI" id="CHEBI:140395"/>
        <dbReference type="EC" id="2.7.7.6"/>
    </reaction>
</comment>
<keyword evidence="4 6" id="KW-0548">Nucleotidyltransferase</keyword>
<comment type="subcellular location">
    <subcellularLocation>
        <location evidence="6">Plastid</location>
        <location evidence="6">Chloroplast</location>
    </subcellularLocation>
</comment>
<organism evidence="9">
    <name type="scientific">Crepidomanes minutum</name>
    <dbReference type="NCBI Taxonomy" id="32127"/>
    <lineage>
        <taxon>Eukaryota</taxon>
        <taxon>Viridiplantae</taxon>
        <taxon>Streptophyta</taxon>
        <taxon>Embryophyta</taxon>
        <taxon>Tracheophyta</taxon>
        <taxon>Polypodiopsida</taxon>
        <taxon>Polypodiidae</taxon>
        <taxon>Hymenophyllales</taxon>
        <taxon>Hymenophyllaceae</taxon>
        <taxon>Trichomanoideae</taxon>
        <taxon>Crepidomanes</taxon>
    </lineage>
</organism>
<dbReference type="GO" id="GO:0003677">
    <property type="term" value="F:DNA binding"/>
    <property type="evidence" value="ECO:0007669"/>
    <property type="project" value="UniProtKB-UniRule"/>
</dbReference>
<evidence type="ECO:0000256" key="4">
    <source>
        <dbReference type="ARBA" id="ARBA00022695"/>
    </source>
</evidence>
<dbReference type="InterPro" id="IPR038120">
    <property type="entry name" value="Rpb1_funnel_sf"/>
</dbReference>
<dbReference type="InterPro" id="IPR007083">
    <property type="entry name" value="RNA_pol_Rpb1_4"/>
</dbReference>
<dbReference type="GO" id="GO:0006351">
    <property type="term" value="P:DNA-templated transcription"/>
    <property type="evidence" value="ECO:0007669"/>
    <property type="project" value="UniProtKB-UniRule"/>
</dbReference>
<dbReference type="InterPro" id="IPR007081">
    <property type="entry name" value="RNA_pol_Rpb1_5"/>
</dbReference>
<evidence type="ECO:0000256" key="5">
    <source>
        <dbReference type="ARBA" id="ARBA00023163"/>
    </source>
</evidence>
<accession>A0A8K1RXI0</accession>
<geneLocation type="chloroplast" evidence="9"/>
<protein>
    <recommendedName>
        <fullName evidence="6">DNA-directed RNA polymerase subunit beta''</fullName>
        <ecNumber evidence="6">2.7.7.6</ecNumber>
    </recommendedName>
    <alternativeName>
        <fullName evidence="6">PEP</fullName>
    </alternativeName>
    <alternativeName>
        <fullName evidence="6">Plastid-encoded RNA polymerase subunit beta''</fullName>
        <shortName evidence="6">RNA polymerase subunit beta''</shortName>
    </alternativeName>
</protein>
<dbReference type="InterPro" id="IPR012756">
    <property type="entry name" value="DNA-dir_RpoC2_beta_pp"/>
</dbReference>
<evidence type="ECO:0000259" key="7">
    <source>
        <dbReference type="Pfam" id="PF04998"/>
    </source>
</evidence>
<dbReference type="PANTHER" id="PTHR34995">
    <property type="entry name" value="DNA-DIRECTED RNA POLYMERASE SUBUNIT BETA"/>
    <property type="match status" value="1"/>
</dbReference>
<evidence type="ECO:0000256" key="3">
    <source>
        <dbReference type="ARBA" id="ARBA00022679"/>
    </source>
</evidence>
<keyword evidence="9" id="KW-0150">Chloroplast</keyword>
<keyword evidence="1 6" id="KW-0240">DNA-directed RNA polymerase</keyword>
<dbReference type="NCBIfam" id="TIGR02388">
    <property type="entry name" value="rpoC2_cyan"/>
    <property type="match status" value="1"/>
</dbReference>
<dbReference type="GeneID" id="72634979"/>
<comment type="cofactor">
    <cofactor evidence="6">
        <name>Zn(2+)</name>
        <dbReference type="ChEBI" id="CHEBI:29105"/>
    </cofactor>
    <text evidence="6">Binds 1 Zn(2+) ion per subunit.</text>
</comment>
<comment type="similarity">
    <text evidence="6">Belongs to the RNA polymerase beta' chain family. RpoC2 subfamily.</text>
</comment>
<evidence type="ECO:0000313" key="9">
    <source>
        <dbReference type="EMBL" id="UEQ13178.1"/>
    </source>
</evidence>
<evidence type="ECO:0000256" key="2">
    <source>
        <dbReference type="ARBA" id="ARBA00022640"/>
    </source>
</evidence>
<evidence type="ECO:0000256" key="6">
    <source>
        <dbReference type="HAMAP-Rule" id="MF_01324"/>
    </source>
</evidence>
<feature type="domain" description="RNA polymerase Rpb1" evidence="8">
    <location>
        <begin position="93"/>
        <end position="158"/>
    </location>
</feature>
<sequence length="1416" mass="162076">MTDRAELPFYNKMMDRTSIKQLIRRLTLHFGIAYTSNILDQIKILGFQQATKASISLGIDDLLTVPSKGWLVQDIQRQGYISEQYHRYGSLHAVEKLRQSIETWYATSEWLRQEMNPNFTMTDPTNPVHMMSFSGARGSTSQVHQLVGMRGLMSDPRGQVIDLPIRNNLREGLSLTEYIISCYGARKGVVDTAVRTSDAGYLTRRLVEVVQHIVVREKDCETIRSIAVNLINDKKGSIRTVSQKRLIGRVLADNVYLDRRCIATRNQDISNELSNNLIITMQPIHVRSPLTCRSIFWVCQLCYGWSLAYHDLIELGEAVGIIAGQSIGEPGTQLTLRTFHTGGVFTGDIAEHVRVPFSGLISFDERSVSLYATRTRHGHPAWLCENQLPISIKSRNDTHKSLVPAQSLLMIRNNQYVESKQIIGEIRSKGFPLKERIKKHIYPNLDGEVYWSRIEYYLSQHINNNIRTASKTGHIWILTGSSFGFKKTYYKDQDRISVRSCYETSNNRQEFQNIEDKYLNLTDFKVFQEGIRELKINLKSFRNNSSYLASTLSCSNLEIERDNGKIVCLGLNQKQKRYKKRPSKRLHLLAPNSKILNSNDIVATSENPGYRTSISGILRYGTIKVEPIEKKQLISQGETLTFRSWYKVIKEGNFFFIPEEVYVTYEPSSSVLVSNNSIVEVGTQLTSNIISQVSGSVQIKKIQKSIEIRLLPGYVYYPEKTITMSENLDTLIPPGNLILGGFKSDNWVYAQPLASSKRKRKISVLIRPAIEYSISNDLLIPKTPCSSVTKTYESLKIQVFPYIFYRDDEEIRIRNGTSIPLAQTCLVVDWPDYYPSSSRKAYLYFITIKINNILTTFLQLNPIRLSDSLLEEGDYKILPNSMFNKEKEQSCSNLDSNNKNSLVKDQGFIHSAAAKKKCCLILSSFNLFRHLFSYSDLYSYTKDFDGINRYSSNNHRSKINSFYNKKHLRDLYSNFRCESSNEETLVLKNLIPSSCEELSIIPIKQKNRELGLLGDFRGIYQFSLFSDLISIDQTSSLRDFYSDSNLIDKLEHRNRYLIDENESIFNYPQRIFMKRCFLKQISFLSDLSNFLNLGLLISEKIRLYQNVICSQSGQIIAINKEYFLIRAAKPYLVTQGATIHKDHGDTIGQGDTLITLLYDRLRSGDIIQGLPKVEQLLESRSTGFAPTRIEDILEKWNKGITTLIGNLWGHFLSVGISMEYCQSILIDQIRNIYGSQGVQVSDRHLEIIIRQITSKVLTLEEGITNVFLPGELIELSQAQRMNRVLKKSILYEPIVLGMTRASLNTSSFISEASFQETTRVLAKAALRGRIDWLKGLKENIILGDMVPIGTGNKEVICQLNIERQKKGFYSTLQNPNPFNQEMQTVLPGFEDMLSSYYLLKIHRILKKAFFRIIIDN</sequence>
<keyword evidence="5 6" id="KW-0804">Transcription</keyword>
<dbReference type="CDD" id="cd02655">
    <property type="entry name" value="RNAP_beta'_C"/>
    <property type="match status" value="1"/>
</dbReference>
<dbReference type="Gene3D" id="1.10.132.30">
    <property type="match status" value="1"/>
</dbReference>
<proteinExistence type="inferred from homology"/>
<dbReference type="EMBL" id="MN905537">
    <property type="protein sequence ID" value="UEQ13178.1"/>
    <property type="molecule type" value="Genomic_DNA"/>
</dbReference>
<dbReference type="EC" id="2.7.7.6" evidence="6"/>
<dbReference type="RefSeq" id="YP_010383601.1">
    <property type="nucleotide sequence ID" value="NC_063573.1"/>
</dbReference>
<dbReference type="HAMAP" id="MF_01324">
    <property type="entry name" value="RNApol_bact_RpoC2"/>
    <property type="match status" value="1"/>
</dbReference>
<dbReference type="GO" id="GO:0003899">
    <property type="term" value="F:DNA-directed RNA polymerase activity"/>
    <property type="evidence" value="ECO:0007669"/>
    <property type="project" value="UniProtKB-UniRule"/>
</dbReference>
<keyword evidence="2 9" id="KW-0934">Plastid</keyword>
<keyword evidence="3 6" id="KW-0808">Transferase</keyword>
<feature type="binding site" evidence="6">
    <location>
        <position position="302"/>
    </location>
    <ligand>
        <name>Zn(2+)</name>
        <dbReference type="ChEBI" id="CHEBI:29105"/>
    </ligand>
</feature>
<dbReference type="Gene3D" id="1.10.150.390">
    <property type="match status" value="1"/>
</dbReference>
<dbReference type="InterPro" id="IPR042102">
    <property type="entry name" value="RNA_pol_Rpb1_3_sf"/>
</dbReference>
<feature type="binding site" evidence="6">
    <location>
        <position position="292"/>
    </location>
    <ligand>
        <name>Zn(2+)</name>
        <dbReference type="ChEBI" id="CHEBI:29105"/>
    </ligand>
</feature>
<dbReference type="GO" id="GO:0008270">
    <property type="term" value="F:zinc ion binding"/>
    <property type="evidence" value="ECO:0007669"/>
    <property type="project" value="UniProtKB-UniRule"/>
</dbReference>
<dbReference type="GO" id="GO:0009507">
    <property type="term" value="C:chloroplast"/>
    <property type="evidence" value="ECO:0007669"/>
    <property type="project" value="UniProtKB-SubCell"/>
</dbReference>
<dbReference type="GO" id="GO:0000428">
    <property type="term" value="C:DNA-directed RNA polymerase complex"/>
    <property type="evidence" value="ECO:0007669"/>
    <property type="project" value="UniProtKB-KW"/>
</dbReference>
<evidence type="ECO:0000256" key="1">
    <source>
        <dbReference type="ARBA" id="ARBA00022478"/>
    </source>
</evidence>
<dbReference type="Pfam" id="PF05000">
    <property type="entry name" value="RNA_pol_Rpb1_4"/>
    <property type="match status" value="1"/>
</dbReference>
<dbReference type="Pfam" id="PF04998">
    <property type="entry name" value="RNA_pol_Rpb1_5"/>
    <property type="match status" value="2"/>
</dbReference>
<name>A0A8K1RXI0_9MONI</name>